<dbReference type="GO" id="GO:0046872">
    <property type="term" value="F:metal ion binding"/>
    <property type="evidence" value="ECO:0007669"/>
    <property type="project" value="UniProtKB-KW"/>
</dbReference>
<dbReference type="PROSITE" id="PS51669">
    <property type="entry name" value="4FE4S_MOW_BIS_MGD"/>
    <property type="match status" value="1"/>
</dbReference>
<comment type="caution">
    <text evidence="10">The sequence shown here is derived from an EMBL/GenBank/DDBJ whole genome shotgun (WGS) entry which is preliminary data.</text>
</comment>
<dbReference type="InterPro" id="IPR006656">
    <property type="entry name" value="Mopterin_OxRdtase"/>
</dbReference>
<evidence type="ECO:0000256" key="4">
    <source>
        <dbReference type="ARBA" id="ARBA00022723"/>
    </source>
</evidence>
<dbReference type="Proteomes" id="UP000823868">
    <property type="component" value="Unassembled WGS sequence"/>
</dbReference>
<evidence type="ECO:0000313" key="10">
    <source>
        <dbReference type="EMBL" id="HIY21210.1"/>
    </source>
</evidence>
<dbReference type="EMBL" id="DXDX01000086">
    <property type="protein sequence ID" value="HIY21210.1"/>
    <property type="molecule type" value="Genomic_DNA"/>
</dbReference>
<dbReference type="SUPFAM" id="SSF50692">
    <property type="entry name" value="ADC-like"/>
    <property type="match status" value="1"/>
</dbReference>
<dbReference type="InterPro" id="IPR009010">
    <property type="entry name" value="Asp_de-COase-like_dom_sf"/>
</dbReference>
<reference evidence="10" key="1">
    <citation type="journal article" date="2021" name="PeerJ">
        <title>Extensive microbial diversity within the chicken gut microbiome revealed by metagenomics and culture.</title>
        <authorList>
            <person name="Gilroy R."/>
            <person name="Ravi A."/>
            <person name="Getino M."/>
            <person name="Pursley I."/>
            <person name="Horton D.L."/>
            <person name="Alikhan N.F."/>
            <person name="Baker D."/>
            <person name="Gharbi K."/>
            <person name="Hall N."/>
            <person name="Watson M."/>
            <person name="Adriaenssens E.M."/>
            <person name="Foster-Nyarko E."/>
            <person name="Jarju S."/>
            <person name="Secka A."/>
            <person name="Antonio M."/>
            <person name="Oren A."/>
            <person name="Chaudhuri R.R."/>
            <person name="La Ragione R."/>
            <person name="Hildebrand F."/>
            <person name="Pallen M.J."/>
        </authorList>
    </citation>
    <scope>NUCLEOTIDE SEQUENCE</scope>
    <source>
        <strain evidence="10">ChiBcec16_6824</strain>
    </source>
</reference>
<dbReference type="Gene3D" id="2.40.40.20">
    <property type="match status" value="1"/>
</dbReference>
<keyword evidence="7" id="KW-0408">Iron</keyword>
<name>A0A9D1Y8E8_9FIRM</name>
<dbReference type="InterPro" id="IPR050612">
    <property type="entry name" value="Prok_Mopterin_Oxidored"/>
</dbReference>
<dbReference type="Pfam" id="PF04879">
    <property type="entry name" value="Molybdop_Fe4S4"/>
    <property type="match status" value="1"/>
</dbReference>
<dbReference type="GO" id="GO:0043546">
    <property type="term" value="F:molybdopterin cofactor binding"/>
    <property type="evidence" value="ECO:0007669"/>
    <property type="project" value="InterPro"/>
</dbReference>
<dbReference type="Gene3D" id="3.40.50.740">
    <property type="match status" value="1"/>
</dbReference>
<dbReference type="SMART" id="SM00926">
    <property type="entry name" value="Molybdop_Fe4S4"/>
    <property type="match status" value="1"/>
</dbReference>
<sequence>MADNCKKIRGVCGMCPDKCDIIATVENGRLTKVEADPDSPRGRVCPRGALSPQIVHSDRRILHPLIRDGEKGSGQFRQATWEEALDYVGERLRAVIDQYGPDAVASYFGGSAREDCNMRCLSFTKQLGSVSGFSCSSTCNFSSNVLTPLSTMGVRTKDLLHDVDHCDIVFVWGKNPETDSGPLVYDRAIRRAKQRGAKLIVIDPRGEVYADLADQWVPILPGSDGALIMAMLKIIVEEDRYDHPFVEMFTRGFEELREYLATLTLEQCSAWCGVPVSDIRALTDLFCSTEKIALVSYTGLEYQCSGVQNNRAMQTLWAITGKLDVEGGMRFVGDHFPTVPLGPKDPGRKPAGYDRYPLFSRILGQGQFAEFPKAVLEGDPYPIRALILCACSPAVTYPNQNMWHEVYRKLDCLVVLERFMTEDAKYADVIFPATTLFENQSVIAIPGGKKMRNRIVEPQGEAKCDVFIFQGIAQRLGIGDCFPKNDQELELWMVDGNQAYLDALKASPYGIVQQPCLDLRKYETGQLRADGAPGFPTPSGKFEISSVYLEECGYTGYPQYRDVREVPGMDGAPGEYPFLLTTAARNRFRFSSFGANLPEIAKVYPTPTLDISPEDAERLGIREGDMVTVETRFGKKSYPARLCPMKSGAVHVPYGGGSSYMPPAWRDGNINDICSFDFRDPLSGFLLFKSLPCKVYPSK</sequence>
<dbReference type="PANTHER" id="PTHR43742:SF9">
    <property type="entry name" value="TETRATHIONATE REDUCTASE SUBUNIT A"/>
    <property type="match status" value="1"/>
</dbReference>
<protein>
    <submittedName>
        <fullName evidence="10">Molybdopterin-dependent oxidoreductase</fullName>
    </submittedName>
</protein>
<dbReference type="GO" id="GO:0016491">
    <property type="term" value="F:oxidoreductase activity"/>
    <property type="evidence" value="ECO:0007669"/>
    <property type="project" value="UniProtKB-KW"/>
</dbReference>
<evidence type="ECO:0000256" key="7">
    <source>
        <dbReference type="ARBA" id="ARBA00023004"/>
    </source>
</evidence>
<evidence type="ECO:0000256" key="2">
    <source>
        <dbReference type="ARBA" id="ARBA00022485"/>
    </source>
</evidence>
<evidence type="ECO:0000256" key="6">
    <source>
        <dbReference type="ARBA" id="ARBA00023002"/>
    </source>
</evidence>
<keyword evidence="2" id="KW-0004">4Fe-4S</keyword>
<reference evidence="10" key="2">
    <citation type="submission" date="2021-04" db="EMBL/GenBank/DDBJ databases">
        <authorList>
            <person name="Gilroy R."/>
        </authorList>
    </citation>
    <scope>NUCLEOTIDE SEQUENCE</scope>
    <source>
        <strain evidence="10">ChiBcec16_6824</strain>
    </source>
</reference>
<dbReference type="InterPro" id="IPR006657">
    <property type="entry name" value="MoPterin_dinucl-bd_dom"/>
</dbReference>
<dbReference type="InterPro" id="IPR006963">
    <property type="entry name" value="Mopterin_OxRdtase_4Fe-4S_dom"/>
</dbReference>
<evidence type="ECO:0000259" key="9">
    <source>
        <dbReference type="PROSITE" id="PS51669"/>
    </source>
</evidence>
<dbReference type="PANTHER" id="PTHR43742">
    <property type="entry name" value="TRIMETHYLAMINE-N-OXIDE REDUCTASE"/>
    <property type="match status" value="1"/>
</dbReference>
<keyword evidence="6" id="KW-0560">Oxidoreductase</keyword>
<evidence type="ECO:0000256" key="8">
    <source>
        <dbReference type="ARBA" id="ARBA00023014"/>
    </source>
</evidence>
<dbReference type="Pfam" id="PF01568">
    <property type="entry name" value="Molydop_binding"/>
    <property type="match status" value="1"/>
</dbReference>
<evidence type="ECO:0000256" key="1">
    <source>
        <dbReference type="ARBA" id="ARBA00010312"/>
    </source>
</evidence>
<dbReference type="Gene3D" id="2.20.25.90">
    <property type="entry name" value="ADC-like domains"/>
    <property type="match status" value="1"/>
</dbReference>
<dbReference type="Gene3D" id="3.40.228.10">
    <property type="entry name" value="Dimethylsulfoxide Reductase, domain 2"/>
    <property type="match status" value="1"/>
</dbReference>
<keyword evidence="5" id="KW-0732">Signal</keyword>
<evidence type="ECO:0000313" key="11">
    <source>
        <dbReference type="Proteomes" id="UP000823868"/>
    </source>
</evidence>
<keyword evidence="3" id="KW-0500">Molybdenum</keyword>
<keyword evidence="4" id="KW-0479">Metal-binding</keyword>
<gene>
    <name evidence="10" type="ORF">H9841_04830</name>
</gene>
<proteinExistence type="inferred from homology"/>
<dbReference type="SUPFAM" id="SSF53706">
    <property type="entry name" value="Formate dehydrogenase/DMSO reductase, domains 1-3"/>
    <property type="match status" value="1"/>
</dbReference>
<accession>A0A9D1Y8E8</accession>
<dbReference type="Pfam" id="PF00384">
    <property type="entry name" value="Molybdopterin"/>
    <property type="match status" value="1"/>
</dbReference>
<keyword evidence="8" id="KW-0411">Iron-sulfur</keyword>
<feature type="domain" description="4Fe-4S Mo/W bis-MGD-type" evidence="9">
    <location>
        <begin position="5"/>
        <end position="59"/>
    </location>
</feature>
<dbReference type="GO" id="GO:0051539">
    <property type="term" value="F:4 iron, 4 sulfur cluster binding"/>
    <property type="evidence" value="ECO:0007669"/>
    <property type="project" value="UniProtKB-KW"/>
</dbReference>
<organism evidence="10 11">
    <name type="scientific">Candidatus Flavonifractor merdigallinarum</name>
    <dbReference type="NCBI Taxonomy" id="2838589"/>
    <lineage>
        <taxon>Bacteria</taxon>
        <taxon>Bacillati</taxon>
        <taxon>Bacillota</taxon>
        <taxon>Clostridia</taxon>
        <taxon>Eubacteriales</taxon>
        <taxon>Oscillospiraceae</taxon>
        <taxon>Flavonifractor</taxon>
    </lineage>
</organism>
<dbReference type="AlphaFoldDB" id="A0A9D1Y8E8"/>
<evidence type="ECO:0000256" key="5">
    <source>
        <dbReference type="ARBA" id="ARBA00022729"/>
    </source>
</evidence>
<comment type="similarity">
    <text evidence="1">Belongs to the prokaryotic molybdopterin-containing oxidoreductase family.</text>
</comment>
<evidence type="ECO:0000256" key="3">
    <source>
        <dbReference type="ARBA" id="ARBA00022505"/>
    </source>
</evidence>